<dbReference type="EMBL" id="AZHD01000010">
    <property type="protein sequence ID" value="OAA59883.1"/>
    <property type="molecule type" value="Genomic_DNA"/>
</dbReference>
<dbReference type="InterPro" id="IPR053185">
    <property type="entry name" value="SET_domain_protein"/>
</dbReference>
<dbReference type="CDD" id="cd20071">
    <property type="entry name" value="SET_SMYD"/>
    <property type="match status" value="1"/>
</dbReference>
<keyword evidence="2" id="KW-0732">Signal</keyword>
<dbReference type="PANTHER" id="PTHR47332">
    <property type="entry name" value="SET DOMAIN-CONTAINING PROTEIN 5"/>
    <property type="match status" value="1"/>
</dbReference>
<feature type="region of interest" description="Disordered" evidence="1">
    <location>
        <begin position="28"/>
        <end position="64"/>
    </location>
</feature>
<feature type="chain" id="PRO_5007892344" evidence="2">
    <location>
        <begin position="28"/>
        <end position="551"/>
    </location>
</feature>
<evidence type="ECO:0000259" key="3">
    <source>
        <dbReference type="PROSITE" id="PS50280"/>
    </source>
</evidence>
<dbReference type="STRING" id="1081102.A0A167SS66"/>
<protein>
    <submittedName>
        <fullName evidence="4">SET domain protein</fullName>
    </submittedName>
</protein>
<dbReference type="AlphaFoldDB" id="A0A167SS66"/>
<evidence type="ECO:0000256" key="1">
    <source>
        <dbReference type="SAM" id="MobiDB-lite"/>
    </source>
</evidence>
<feature type="compositionally biased region" description="Low complexity" evidence="1">
    <location>
        <begin position="40"/>
        <end position="54"/>
    </location>
</feature>
<dbReference type="Proteomes" id="UP000076874">
    <property type="component" value="Unassembled WGS sequence"/>
</dbReference>
<dbReference type="SMART" id="SM00317">
    <property type="entry name" value="SET"/>
    <property type="match status" value="1"/>
</dbReference>
<feature type="signal peptide" evidence="2">
    <location>
        <begin position="1"/>
        <end position="27"/>
    </location>
</feature>
<dbReference type="PROSITE" id="PS50280">
    <property type="entry name" value="SET"/>
    <property type="match status" value="1"/>
</dbReference>
<accession>A0A167SS66</accession>
<dbReference type="InterPro" id="IPR046341">
    <property type="entry name" value="SET_dom_sf"/>
</dbReference>
<sequence length="551" mass="59886">MSGLRLLSVFGLLCCLLPREEWTAAAALSSSSNTPLIPRTTASPAVASPAPYTSNRPQQENKKRTVEGYLDDVDDDTSGNLRQCRCEDGQHRLYEAFRAQCPLPFHHDNNDGDGNQVIPVNPSGWAPWTHPPACVPGKDKNVFCVFTKATFGDGDGDGGRGLSIVAPPQGASHLAAVLRRVAISPSIENNDENLDVRAVPGKNLGVVARQHIRRGTVLLVERASLLVDSDLPRHVRRAQGRRLLRTAVARLPQPAAVRALSRRGEVSPSVAAIAKETGREAIDASATPGLWEEDVLGTNSFTVAVNGIAYMVLFPKIARINHACQPTAITRFNEHDLTQRVIAFRDIAPGEEITISYIDFGLTHTERQTALTRRWGFSCECHLCRGGPTATAASDTRRRRVAALRDELVQTLRKGEFETAIRMYENELLALVRVEQLAEHLGDHYAVLARLHLAAGNRTAAGAYAVQALDELTAFGSGNNDGRGEDAAASSSATIKELRAFVQALKGRAGGPAAGKSKNRVQKKQKQNDKQNKKQKSQMEGQQQKSKDTTE</sequence>
<gene>
    <name evidence="4" type="ORF">SPI_06081</name>
</gene>
<dbReference type="Pfam" id="PF00856">
    <property type="entry name" value="SET"/>
    <property type="match status" value="1"/>
</dbReference>
<comment type="caution">
    <text evidence="4">The sequence shown here is derived from an EMBL/GenBank/DDBJ whole genome shotgun (WGS) entry which is preliminary data.</text>
</comment>
<dbReference type="InterPro" id="IPR001214">
    <property type="entry name" value="SET_dom"/>
</dbReference>
<organism evidence="4 5">
    <name type="scientific">Niveomyces insectorum RCEF 264</name>
    <dbReference type="NCBI Taxonomy" id="1081102"/>
    <lineage>
        <taxon>Eukaryota</taxon>
        <taxon>Fungi</taxon>
        <taxon>Dikarya</taxon>
        <taxon>Ascomycota</taxon>
        <taxon>Pezizomycotina</taxon>
        <taxon>Sordariomycetes</taxon>
        <taxon>Hypocreomycetidae</taxon>
        <taxon>Hypocreales</taxon>
        <taxon>Cordycipitaceae</taxon>
        <taxon>Niveomyces</taxon>
    </lineage>
</organism>
<name>A0A167SS66_9HYPO</name>
<feature type="domain" description="SET" evidence="3">
    <location>
        <begin position="192"/>
        <end position="358"/>
    </location>
</feature>
<evidence type="ECO:0000313" key="5">
    <source>
        <dbReference type="Proteomes" id="UP000076874"/>
    </source>
</evidence>
<dbReference type="PANTHER" id="PTHR47332:SF6">
    <property type="entry name" value="SET DOMAIN-CONTAINING PROTEIN"/>
    <property type="match status" value="1"/>
</dbReference>
<feature type="region of interest" description="Disordered" evidence="1">
    <location>
        <begin position="508"/>
        <end position="551"/>
    </location>
</feature>
<dbReference type="OrthoDB" id="265717at2759"/>
<keyword evidence="5" id="KW-1185">Reference proteome</keyword>
<dbReference type="Gene3D" id="2.170.270.10">
    <property type="entry name" value="SET domain"/>
    <property type="match status" value="1"/>
</dbReference>
<reference evidence="4 5" key="1">
    <citation type="journal article" date="2016" name="Genome Biol. Evol.">
        <title>Divergent and convergent evolution of fungal pathogenicity.</title>
        <authorList>
            <person name="Shang Y."/>
            <person name="Xiao G."/>
            <person name="Zheng P."/>
            <person name="Cen K."/>
            <person name="Zhan S."/>
            <person name="Wang C."/>
        </authorList>
    </citation>
    <scope>NUCLEOTIDE SEQUENCE [LARGE SCALE GENOMIC DNA]</scope>
    <source>
        <strain evidence="4 5">RCEF 264</strain>
    </source>
</reference>
<dbReference type="SUPFAM" id="SSF82199">
    <property type="entry name" value="SET domain"/>
    <property type="match status" value="1"/>
</dbReference>
<proteinExistence type="predicted"/>
<evidence type="ECO:0000313" key="4">
    <source>
        <dbReference type="EMBL" id="OAA59883.1"/>
    </source>
</evidence>
<evidence type="ECO:0000256" key="2">
    <source>
        <dbReference type="SAM" id="SignalP"/>
    </source>
</evidence>